<dbReference type="EMBL" id="CP013236">
    <property type="protein sequence ID" value="AMP15756.1"/>
    <property type="molecule type" value="Genomic_DNA"/>
</dbReference>
<proteinExistence type="inferred from homology"/>
<accession>A0ABM5Z980</accession>
<protein>
    <submittedName>
        <fullName evidence="4">Short chain dehydrogenase family protein</fullName>
    </submittedName>
</protein>
<dbReference type="PRINTS" id="PR00080">
    <property type="entry name" value="SDRFAMILY"/>
</dbReference>
<evidence type="ECO:0000313" key="4">
    <source>
        <dbReference type="EMBL" id="AMP15756.1"/>
    </source>
</evidence>
<dbReference type="PROSITE" id="PS00061">
    <property type="entry name" value="ADH_SHORT"/>
    <property type="match status" value="1"/>
</dbReference>
<evidence type="ECO:0000256" key="2">
    <source>
        <dbReference type="ARBA" id="ARBA00023002"/>
    </source>
</evidence>
<dbReference type="InterPro" id="IPR051911">
    <property type="entry name" value="SDR_oxidoreductase"/>
</dbReference>
<dbReference type="PRINTS" id="PR00081">
    <property type="entry name" value="GDHRDH"/>
</dbReference>
<keyword evidence="5" id="KW-1185">Reference proteome</keyword>
<dbReference type="CDD" id="cd05374">
    <property type="entry name" value="17beta-HSD-like_SDR_c"/>
    <property type="match status" value="1"/>
</dbReference>
<keyword evidence="2" id="KW-0560">Oxidoreductase</keyword>
<dbReference type="InterPro" id="IPR036291">
    <property type="entry name" value="NAD(P)-bd_dom_sf"/>
</dbReference>
<dbReference type="PANTHER" id="PTHR43976:SF16">
    <property type="entry name" value="SHORT-CHAIN DEHYDROGENASE_REDUCTASE FAMILY PROTEIN"/>
    <property type="match status" value="1"/>
</dbReference>
<dbReference type="PANTHER" id="PTHR43976">
    <property type="entry name" value="SHORT CHAIN DEHYDROGENASE"/>
    <property type="match status" value="1"/>
</dbReference>
<dbReference type="InterPro" id="IPR020904">
    <property type="entry name" value="Sc_DH/Rdtase_CS"/>
</dbReference>
<dbReference type="Gene3D" id="3.40.50.720">
    <property type="entry name" value="NAD(P)-binding Rossmann-like Domain"/>
    <property type="match status" value="1"/>
</dbReference>
<gene>
    <name evidence="4" type="ORF">CPter291_3521</name>
</gene>
<sequence length="280" mass="30844">MKKTILITGASSGFGLMLAKNLHEQGFNVIGTSREPEKYAGKVPFKLLQLNIDDDNSIKSFTDELFRYTKQLDVLVNNAGYMVTGIAEETPMDLGRQQFETNFWGTVKVTNALLPHFRAQKYGQIITVSSIVGLIGPPNLSYYTASKHAVQGYFKSLRFELDQFNIKVSMVEPVWFKTNLGSHAVSAANGSIADYNAYRQQANAATQKGIDEAEAPDAVVNTITALIGTKEPKFSNPVGKMTGMILFLQSYAPKIFEGSILKSVKTAPKATDRKCLKIRS</sequence>
<dbReference type="RefSeq" id="WP_062117198.1">
    <property type="nucleotide sequence ID" value="NZ_CP013236.1"/>
</dbReference>
<organism evidence="4 5">
    <name type="scientific">Collimonas pratensis</name>
    <dbReference type="NCBI Taxonomy" id="279113"/>
    <lineage>
        <taxon>Bacteria</taxon>
        <taxon>Pseudomonadati</taxon>
        <taxon>Pseudomonadota</taxon>
        <taxon>Betaproteobacteria</taxon>
        <taxon>Burkholderiales</taxon>
        <taxon>Oxalobacteraceae</taxon>
        <taxon>Collimonas</taxon>
    </lineage>
</organism>
<reference evidence="4 5" key="1">
    <citation type="submission" date="2015-11" db="EMBL/GenBank/DDBJ databases">
        <title>Exploring the genomic traits of fungus-feeding bacterial genus Collimonas.</title>
        <authorList>
            <person name="Song C."/>
            <person name="Schmidt R."/>
            <person name="de Jager V."/>
            <person name="Krzyzanowska D."/>
            <person name="Jongedijk E."/>
            <person name="Cankar K."/>
            <person name="Beekwilder J."/>
            <person name="van Veen A."/>
            <person name="de Boer W."/>
            <person name="van Veen J.A."/>
            <person name="Garbeva P."/>
        </authorList>
    </citation>
    <scope>NUCLEOTIDE SEQUENCE [LARGE SCALE GENOMIC DNA]</scope>
    <source>
        <strain evidence="4 5">Ter291</strain>
    </source>
</reference>
<evidence type="ECO:0000256" key="1">
    <source>
        <dbReference type="ARBA" id="ARBA00006484"/>
    </source>
</evidence>
<dbReference type="Pfam" id="PF00106">
    <property type="entry name" value="adh_short"/>
    <property type="match status" value="1"/>
</dbReference>
<dbReference type="Proteomes" id="UP000074914">
    <property type="component" value="Chromosome"/>
</dbReference>
<dbReference type="InterPro" id="IPR002347">
    <property type="entry name" value="SDR_fam"/>
</dbReference>
<name>A0ABM5Z980_9BURK</name>
<evidence type="ECO:0000313" key="5">
    <source>
        <dbReference type="Proteomes" id="UP000074914"/>
    </source>
</evidence>
<dbReference type="SUPFAM" id="SSF51735">
    <property type="entry name" value="NAD(P)-binding Rossmann-fold domains"/>
    <property type="match status" value="1"/>
</dbReference>
<evidence type="ECO:0000256" key="3">
    <source>
        <dbReference type="RuleBase" id="RU000363"/>
    </source>
</evidence>
<comment type="similarity">
    <text evidence="1 3">Belongs to the short-chain dehydrogenases/reductases (SDR) family.</text>
</comment>